<dbReference type="CDD" id="cd05481">
    <property type="entry name" value="retropepsin_like_LTR_1"/>
    <property type="match status" value="1"/>
</dbReference>
<evidence type="ECO:0000256" key="2">
    <source>
        <dbReference type="ARBA" id="ARBA00022679"/>
    </source>
</evidence>
<dbReference type="Pfam" id="PF17917">
    <property type="entry name" value="RT_RNaseH"/>
    <property type="match status" value="1"/>
</dbReference>
<keyword evidence="2" id="KW-0808">Transferase</keyword>
<dbReference type="InterPro" id="IPR001584">
    <property type="entry name" value="Integrase_cat-core"/>
</dbReference>
<name>A0A2B4S0M1_STYPI</name>
<dbReference type="Gene3D" id="4.10.60.10">
    <property type="entry name" value="Zinc finger, CCHC-type"/>
    <property type="match status" value="1"/>
</dbReference>
<gene>
    <name evidence="10" type="primary">pol</name>
    <name evidence="10" type="ORF">AWC38_SpisGene13457</name>
</gene>
<dbReference type="Pfam" id="PF13359">
    <property type="entry name" value="DDE_Tnp_4"/>
    <property type="match status" value="1"/>
</dbReference>
<dbReference type="OrthoDB" id="6369483at2759"/>
<dbReference type="Pfam" id="PF00665">
    <property type="entry name" value="rve"/>
    <property type="match status" value="1"/>
</dbReference>
<dbReference type="GO" id="GO:0016787">
    <property type="term" value="F:hydrolase activity"/>
    <property type="evidence" value="ECO:0007669"/>
    <property type="project" value="UniProtKB-KW"/>
</dbReference>
<dbReference type="InterPro" id="IPR027806">
    <property type="entry name" value="HARBI1_dom"/>
</dbReference>
<dbReference type="SUPFAM" id="SSF56672">
    <property type="entry name" value="DNA/RNA polymerases"/>
    <property type="match status" value="1"/>
</dbReference>
<accession>A0A2B4S0M1</accession>
<dbReference type="Pfam" id="PF00078">
    <property type="entry name" value="RVT_1"/>
    <property type="match status" value="1"/>
</dbReference>
<dbReference type="CDD" id="cd09274">
    <property type="entry name" value="RNase_HI_RT_Ty3"/>
    <property type="match status" value="1"/>
</dbReference>
<dbReference type="InterPro" id="IPR043128">
    <property type="entry name" value="Rev_trsase/Diguanyl_cyclase"/>
</dbReference>
<dbReference type="PROSITE" id="PS50994">
    <property type="entry name" value="INTEGRASE"/>
    <property type="match status" value="2"/>
</dbReference>
<dbReference type="Gene3D" id="3.30.420.10">
    <property type="entry name" value="Ribonuclease H-like superfamily/Ribonuclease H"/>
    <property type="match status" value="2"/>
</dbReference>
<sequence length="1563" mass="177145">MATASFIDKGPSIDWSTDENLYSLFKMWKQRCELLFTGPMAKIDKEIKCKHLLYWSGEQGIELFNCWDLSADEQKKLDNYCERFEHFVKPHSNELIAAWELYNPRQGTLSLEEFIVKLRILVKKPTIQLNTTLVSLEIFLYCMGMKSDRIRKDCFKVGNTFTFNTAREMAEESAEKQLQLMNTEVHSINAPKGYEGLKNQRQNTSSGKSQACRNCGWGPHSRDQCPAKNATCHYGHKVGHLAKVCLSKLKKKDVHDIEATSNGASESVADPNDHIFLGPVGVTPLTSSVHAMSSKEKALLEVSLSLSPTGKHTPTLCKIDSGAETNIIPTSLYNQLAPRVMNLQKPTAKLTAYGGTEIPNLGSCQVYVKGPNNPKPKVIQAEVVDVDGPPIIGNISAQSLNLLKLNWAIAAESNSKSTSILVEVHDEYTPWVNSTMVIRKPNGTIRLGLDLRDLNKGIQRTPYYVRTIDDVIPKVSGASHFIILDARSGFWQVELDDESSKLCTFSTPWGKYRWKRLPFGLTCSGDVFQEKMDNVFGNLDGLSGIADNTFVYGKSEAEHDQHILNVFDTAQENNIRFNPDKFQFKVDQTSFFGFTWTPDGLRADDLKIKAIRDMPSPQNLAELQTFMGMVNYLNRFSPMMAQTSEPLRQLMKKGTPFVWQPEHHKAFQSLKQIITEAPLLAYYDPEKDNVIQSDASLKGLGNIERELLAACWSLERLSHYVFGKKVVVETDHKPLERIWKKSIPSASPRLQRLLLKMSKYNVEIKYIQGKTNVVADALSRVCGMESPDEDSETPLLEVDAISHTLSTSPAKLDEIRNHTSQDIVLSHLKDVIHQGWPEYPNECPANLKEFWNFREDLSVENGLILGHRLLIPSNMHPQILQIIHQGHLGVEKCNLCFLASKYPIVRKLSSTTSSAVINHLKSIFAENGVPETLISDNGPQYNSQEFAAFCKQWGIDHVTSSPLYPQSNGFVERISTLQRRRREFGLSDEIEKFSDISDDELDRIYATVSGNFQSGPLTPKIGRRRFIGALRSRGLHVQRWRVSECLHRVDPFGTTLRWRMAIRCQKYYVPTPNSLWHIDSGHKLIRYKLITHVCIDGKTRLLVYVHCCNNNKADTVLSLFEDGVQRMGLPSRVRSDYGMEKIYVAQYMLEHRGEGRGSIITGSSVHNSRVERSHRDIYAGVLTFYSHIFQAMEDEGILDVLNDIHLYSLHHVFIPRINKSLQEFVQQMNNHPVSSEKNKSPLQMWQEGMLENIHSLHTALNPSEIDDFGVDPEGLLSVEEDYQVNIEPPSISLSKQQIEQLPNPLQVDDYCGSGSFYNVLKQSIDFTLTKPGDMGHIWSKYGNVTWITVMDIRLTPIIKWPSRDELYKTMPRCFLDAFGRKTTVIIDCFEIFIDRPSNLLARAQTFSNYKHHNTVKVLIGVTPQGTICFVSEAWGGRTSDKFLTEKCGILEKLLPGDMVLADRGFTVHESIWFRHADLNIPAFTKGKDQLDPVDVEKTRQIATLRIHVERIIGTLRQKYTILQQTLPTDYLACRSGESVPLIDRMLRVCSALVNLCPPTIPFD</sequence>
<dbReference type="PANTHER" id="PTHR37984">
    <property type="entry name" value="PROTEIN CBG26694"/>
    <property type="match status" value="1"/>
</dbReference>
<dbReference type="GO" id="GO:0046872">
    <property type="term" value="F:metal ion binding"/>
    <property type="evidence" value="ECO:0007669"/>
    <property type="project" value="UniProtKB-KW"/>
</dbReference>
<keyword evidence="4" id="KW-0540">Nuclease</keyword>
<feature type="domain" description="Integrase catalytic" evidence="9">
    <location>
        <begin position="1068"/>
        <end position="1249"/>
    </location>
</feature>
<reference evidence="11" key="1">
    <citation type="journal article" date="2017" name="bioRxiv">
        <title>Comparative analysis of the genomes of Stylophora pistillata and Acropora digitifera provides evidence for extensive differences between species of corals.</title>
        <authorList>
            <person name="Voolstra C.R."/>
            <person name="Li Y."/>
            <person name="Liew Y.J."/>
            <person name="Baumgarten S."/>
            <person name="Zoccola D."/>
            <person name="Flot J.-F."/>
            <person name="Tambutte S."/>
            <person name="Allemand D."/>
            <person name="Aranda M."/>
        </authorList>
    </citation>
    <scope>NUCLEOTIDE SEQUENCE [LARGE SCALE GENOMIC DNA]</scope>
</reference>
<dbReference type="Gene3D" id="3.30.70.270">
    <property type="match status" value="2"/>
</dbReference>
<dbReference type="STRING" id="50429.A0A2B4S0M1"/>
<keyword evidence="11" id="KW-1185">Reference proteome</keyword>
<dbReference type="SUPFAM" id="SSF53098">
    <property type="entry name" value="Ribonuclease H-like"/>
    <property type="match status" value="2"/>
</dbReference>
<dbReference type="PANTHER" id="PTHR37984:SF9">
    <property type="entry name" value="INTEGRASE CATALYTIC DOMAIN-CONTAINING PROTEIN"/>
    <property type="match status" value="1"/>
</dbReference>
<dbReference type="GO" id="GO:0015074">
    <property type="term" value="P:DNA integration"/>
    <property type="evidence" value="ECO:0007669"/>
    <property type="project" value="InterPro"/>
</dbReference>
<protein>
    <submittedName>
        <fullName evidence="10">Retrovirus-related Pol polyprotein</fullName>
    </submittedName>
</protein>
<dbReference type="InterPro" id="IPR058913">
    <property type="entry name" value="Integrase_dom_put"/>
</dbReference>
<comment type="cofactor">
    <cofactor evidence="1">
        <name>a divalent metal cation</name>
        <dbReference type="ChEBI" id="CHEBI:60240"/>
    </cofactor>
</comment>
<keyword evidence="8" id="KW-0695">RNA-directed DNA polymerase</keyword>
<evidence type="ECO:0000256" key="8">
    <source>
        <dbReference type="ARBA" id="ARBA00022918"/>
    </source>
</evidence>
<keyword evidence="3" id="KW-0548">Nucleotidyltransferase</keyword>
<evidence type="ECO:0000256" key="5">
    <source>
        <dbReference type="ARBA" id="ARBA00022723"/>
    </source>
</evidence>
<dbReference type="InterPro" id="IPR050951">
    <property type="entry name" value="Retrovirus_Pol_polyprotein"/>
</dbReference>
<dbReference type="GO" id="GO:0003964">
    <property type="term" value="F:RNA-directed DNA polymerase activity"/>
    <property type="evidence" value="ECO:0007669"/>
    <property type="project" value="UniProtKB-KW"/>
</dbReference>
<keyword evidence="6" id="KW-0255">Endonuclease</keyword>
<evidence type="ECO:0000256" key="3">
    <source>
        <dbReference type="ARBA" id="ARBA00022695"/>
    </source>
</evidence>
<keyword evidence="5" id="KW-0479">Metal-binding</keyword>
<dbReference type="EMBL" id="LSMT01000254">
    <property type="protein sequence ID" value="PFX22035.1"/>
    <property type="molecule type" value="Genomic_DNA"/>
</dbReference>
<dbReference type="Gene3D" id="3.10.10.10">
    <property type="entry name" value="HIV Type 1 Reverse Transcriptase, subunit A, domain 1"/>
    <property type="match status" value="1"/>
</dbReference>
<dbReference type="InterPro" id="IPR036397">
    <property type="entry name" value="RNaseH_sf"/>
</dbReference>
<dbReference type="Proteomes" id="UP000225706">
    <property type="component" value="Unassembled WGS sequence"/>
</dbReference>
<proteinExistence type="predicted"/>
<dbReference type="InterPro" id="IPR000477">
    <property type="entry name" value="RT_dom"/>
</dbReference>
<evidence type="ECO:0000313" key="10">
    <source>
        <dbReference type="EMBL" id="PFX22035.1"/>
    </source>
</evidence>
<dbReference type="InterPro" id="IPR043502">
    <property type="entry name" value="DNA/RNA_pol_sf"/>
</dbReference>
<feature type="domain" description="Integrase catalytic" evidence="9">
    <location>
        <begin position="900"/>
        <end position="974"/>
    </location>
</feature>
<dbReference type="GO" id="GO:0003676">
    <property type="term" value="F:nucleic acid binding"/>
    <property type="evidence" value="ECO:0007669"/>
    <property type="project" value="InterPro"/>
</dbReference>
<evidence type="ECO:0000313" key="11">
    <source>
        <dbReference type="Proteomes" id="UP000225706"/>
    </source>
</evidence>
<dbReference type="Pfam" id="PF24764">
    <property type="entry name" value="rva_4"/>
    <property type="match status" value="1"/>
</dbReference>
<comment type="caution">
    <text evidence="10">The sequence shown here is derived from an EMBL/GenBank/DDBJ whole genome shotgun (WGS) entry which is preliminary data.</text>
</comment>
<dbReference type="InterPro" id="IPR012337">
    <property type="entry name" value="RNaseH-like_sf"/>
</dbReference>
<keyword evidence="7" id="KW-0378">Hydrolase</keyword>
<dbReference type="CDD" id="cd01647">
    <property type="entry name" value="RT_LTR"/>
    <property type="match status" value="1"/>
</dbReference>
<dbReference type="GO" id="GO:0004519">
    <property type="term" value="F:endonuclease activity"/>
    <property type="evidence" value="ECO:0007669"/>
    <property type="project" value="UniProtKB-KW"/>
</dbReference>
<dbReference type="FunFam" id="3.30.70.270:FF:000026">
    <property type="entry name" value="Transposon Ty3-G Gag-Pol polyprotein"/>
    <property type="match status" value="1"/>
</dbReference>
<organism evidence="10 11">
    <name type="scientific">Stylophora pistillata</name>
    <name type="common">Smooth cauliflower coral</name>
    <dbReference type="NCBI Taxonomy" id="50429"/>
    <lineage>
        <taxon>Eukaryota</taxon>
        <taxon>Metazoa</taxon>
        <taxon>Cnidaria</taxon>
        <taxon>Anthozoa</taxon>
        <taxon>Hexacorallia</taxon>
        <taxon>Scleractinia</taxon>
        <taxon>Astrocoeniina</taxon>
        <taxon>Pocilloporidae</taxon>
        <taxon>Stylophora</taxon>
    </lineage>
</organism>
<evidence type="ECO:0000256" key="6">
    <source>
        <dbReference type="ARBA" id="ARBA00022759"/>
    </source>
</evidence>
<evidence type="ECO:0000256" key="1">
    <source>
        <dbReference type="ARBA" id="ARBA00001968"/>
    </source>
</evidence>
<dbReference type="InterPro" id="IPR041373">
    <property type="entry name" value="RT_RNaseH"/>
</dbReference>
<evidence type="ECO:0000259" key="9">
    <source>
        <dbReference type="PROSITE" id="PS50994"/>
    </source>
</evidence>
<evidence type="ECO:0000256" key="4">
    <source>
        <dbReference type="ARBA" id="ARBA00022722"/>
    </source>
</evidence>
<evidence type="ECO:0000256" key="7">
    <source>
        <dbReference type="ARBA" id="ARBA00022801"/>
    </source>
</evidence>